<reference evidence="3" key="2">
    <citation type="submission" date="2022-10" db="EMBL/GenBank/DDBJ databases">
        <authorList>
            <consortium name="ENA_rothamsted_submissions"/>
            <consortium name="culmorum"/>
            <person name="King R."/>
        </authorList>
    </citation>
    <scope>NUCLEOTIDE SEQUENCE</scope>
</reference>
<dbReference type="GO" id="GO:0010008">
    <property type="term" value="C:endosome membrane"/>
    <property type="evidence" value="ECO:0007669"/>
    <property type="project" value="TreeGrafter"/>
</dbReference>
<dbReference type="SMART" id="SM00271">
    <property type="entry name" value="DnaJ"/>
    <property type="match status" value="1"/>
</dbReference>
<keyword evidence="4" id="KW-1185">Reference proteome</keyword>
<accession>A0A9N9RME7</accession>
<dbReference type="SUPFAM" id="SSF46565">
    <property type="entry name" value="Chaperone J-domain"/>
    <property type="match status" value="1"/>
</dbReference>
<dbReference type="Pfam" id="PF00226">
    <property type="entry name" value="DnaJ"/>
    <property type="match status" value="1"/>
</dbReference>
<dbReference type="InterPro" id="IPR011989">
    <property type="entry name" value="ARM-like"/>
</dbReference>
<dbReference type="GO" id="GO:0006898">
    <property type="term" value="P:receptor-mediated endocytosis"/>
    <property type="evidence" value="ECO:0007669"/>
    <property type="project" value="TreeGrafter"/>
</dbReference>
<dbReference type="PROSITE" id="PS50076">
    <property type="entry name" value="DNAJ_2"/>
    <property type="match status" value="1"/>
</dbReference>
<dbReference type="OrthoDB" id="69656at2759"/>
<dbReference type="PANTHER" id="PTHR36983">
    <property type="entry name" value="DNAJ HOMOLOG SUBFAMILY C MEMBER 13"/>
    <property type="match status" value="1"/>
</dbReference>
<dbReference type="InterPro" id="IPR044978">
    <property type="entry name" value="GRV2/DNAJC13"/>
</dbReference>
<name>A0A9N9RME7_9DIPT</name>
<dbReference type="Pfam" id="PF19432">
    <property type="entry name" value="RME-8_N"/>
    <property type="match status" value="1"/>
</dbReference>
<dbReference type="GO" id="GO:2000641">
    <property type="term" value="P:regulation of early endosome to late endosome transport"/>
    <property type="evidence" value="ECO:0007669"/>
    <property type="project" value="InterPro"/>
</dbReference>
<dbReference type="InterPro" id="IPR045802">
    <property type="entry name" value="GRV2/DNAJC13_N"/>
</dbReference>
<dbReference type="InterPro" id="IPR025640">
    <property type="entry name" value="GYF_2"/>
</dbReference>
<evidence type="ECO:0000313" key="4">
    <source>
        <dbReference type="Proteomes" id="UP001153620"/>
    </source>
</evidence>
<dbReference type="Pfam" id="PF14237">
    <property type="entry name" value="GYF_2"/>
    <property type="match status" value="1"/>
</dbReference>
<dbReference type="CDD" id="cd06257">
    <property type="entry name" value="DnaJ"/>
    <property type="match status" value="1"/>
</dbReference>
<dbReference type="InterPro" id="IPR016024">
    <property type="entry name" value="ARM-type_fold"/>
</dbReference>
<gene>
    <name evidence="3" type="ORF">CHIRRI_LOCUS3985</name>
</gene>
<reference evidence="3" key="1">
    <citation type="submission" date="2022-01" db="EMBL/GenBank/DDBJ databases">
        <authorList>
            <person name="King R."/>
        </authorList>
    </citation>
    <scope>NUCLEOTIDE SEQUENCE</scope>
</reference>
<dbReference type="EMBL" id="OU895877">
    <property type="protein sequence ID" value="CAG9801050.1"/>
    <property type="molecule type" value="Genomic_DNA"/>
</dbReference>
<sequence length="2411" mass="275240">MASAKLHENVELESFLVTKHSAWKGKYKRILTIGSQGIATYNPDKFDLTNRWPYQDVISVAPNKNGSNSNEFIITLKKEKKIDTIRFSSEFRNDVLTALLKFHKEFAERPRHGQRFNARKHHWSGVKLPVTLEVTPCSLDQLDPATNTIFASYNYKDIDGIIGIQDVEGGIVLAYGGHSRLHLFMALNHHEIIQNIVQQSNQFLALDIKVLPTQITLNQFERERFGEFQSDLHQTSLSEFTVRKISPRHIEPPKRFLCLTETTLLERDPQTYNICTLRPLKEIFALTRNSSNIQVFGIEYKNGDIRTYSTNDRDSLLATLLDAVRSSGNMDVHVRSANSERSKRVVPLHTSVDEETEANLLKFVMNFYQYPIKRTEVMDRFNANIPYSGLNYSVSQDTLFAENKERLITAALQALSAKDTDPNALQLTNLELESSFHVLRRLLASKVGFAAFTNLTGFRESMGTKVVNSLKRNDLAVTYAAIDMVNSLMHSMHSDYDLKQEQLNKSSLLQSKPFLESLLDMWTQHITLGSGALVISAMLDFLTFSLCVPYSETTEGKQFDILLEMVASRGRYVYKLFQHPSLAIVKGAGLIMKALIEEGDVTVAKQMQILALDEAALCRHLLIALYTPSNDSTMATHRQISKQLINLWVNENDDALALLARIFPQGLLMFLESKDAVPKEAEEADKVNFRDNLKLASQHSSGKNVRLNYLIEKHLEGIKHWGMSLFDLEKLQQQQKLQNRPVVLRNRRQRKRKGDGVFNLPLFFFQFHKNHNMPNLIWNHKTREELRSALENELRQFQTDKDLSGNMLVAWNFEEFEVKYNCLADEIRIGDFYIRMLLENEDWPHNLIKNPIELFNAIYRKVLARNRVNDDQMTIVALQALAKVYQKYHEEIGYFSDITYILLMLDKTLSPSLRDALIGFIKCLVSHKANCRPLLDYISCLIDLITLSHLHKGNVVPNTKTNVIDCGDMKIIEEKDWYYNIEKDKENEKPERCGPVTFSDVKSLYSKGIISPRTRLWAIGMDGWRSLQQIPQLKWCLMAKGQPLLNEIDLSTEILEILIKCTSFFPSRARDGEAVLVPGPRISRRLSEFICLPHIVQVCLTHDPRLVERVASLLCQIMCDNPEITKVYLTGVFYFMLMYTGNNILPIVKFLKMTHMKQAFRSDDSSTSDIMHRSILGQMLPEAMVCFLENYSAEKFAEIFLGEFDTPEVIWSSEMRRMLIEKISAHIGDFIPRLKGHTMARYPYLAIPVISYPQLERELFCHIYYLRHLCDTQKFPNWPIQNPVLLLKHTLDAWRKEVEKKPPQMTVKQAYENLGIDIEKHPQPEEALIRKSYYRLAQQYHPDKNPKGKDIFMRVNQAYEFLCSRTSWTTDGPNPHNIFLILKTQSILFDRYARELKPYKYAGYSQLIATIKLETKDEQLFSKAVPLLNAASELCYHTVHCSSLNAEELRREGGLDALLDAYSRCVSIMSLDSNPSDLHYQIISNVTKCFEVACTFEKCKEKIIELPELIVDVCRIVYFKHPLSINLVTSLAANNYQLQCDLIRNGVLWSILLFMFEYDYTLEESGVEIEEKSNKQQVANNLAKSSVIACVALSGYNVVFKAEEKEIEEPTESSETSSSSTTPTTTTTERPKEIQGKTEYVGTTQQASNMYTSNASNILQNNQSLAVAGKNENPPSPGEDAVSENESNGKTVSKSFSKYTVSGTAKNIVVKSILDILLTPFISNKLAVDAEHEVLKILTQNTRNPYLIWDNATRSQLLDFLEHQRQNSSKEQYSDITDIYNTISKFIYDATRDELKIGGVYIRIYNEMPTFPIQNPKMFVLDLLEYLKQAHMYLNGKKIINNQQPFNQTSPQKLPGQLPKPLIPTPVKNPNNQQNIDNILNDYNRSKIKHQLEKNENGTSKINYDFASDQKFVDHLIMTLNSLVSVIKLNPNVELQCIGNFDILFGLLNTNIKEQNQTIKTLALEVISLLSRNKECVTEISACEILGQFLRIMKDDDFQKQRVLDTLSGLTNAPQLVKEAHSKGVVIYLLDQFCNSNNGQIRETSSELLAKMTADKLSGPKIRITVQKFLPAVFLDAMIDSPSIAVQMFESEHEHPELIWNEKVRNRVSQIVRRMAEDFSQKQQTSPEYQWKDPDMLQEIATNELVVSGVYLRLYASNPGWTLRKPRQFLSDLLDFIVENATRPGTSKDILDTSTSALVGLLNTSPHLADAVPVLGHIPKLFRQLIVQPKSTLPVIHQLALSEVCVAAIAQTECILSLKKCMENEKDLIATCCETLTRLFKCQHDSLVRQSLECMLIQYLLNLLKSRANLTNNPATVIAQIVSALKTMAQNLNYGDQVLHILNSDPIWAEFKDQNHDLFIMDTHKRGMITAGTSNTIAGYLTQAPNKKIEVVMTPPPIDRDDVTGYPTEEP</sequence>
<dbReference type="InterPro" id="IPR036869">
    <property type="entry name" value="J_dom_sf"/>
</dbReference>
<dbReference type="FunFam" id="1.10.287.110:FF:000007">
    <property type="entry name" value="DnaJ (Hsp40) homolog, subfamily C, member 13"/>
    <property type="match status" value="1"/>
</dbReference>
<dbReference type="InterPro" id="IPR001623">
    <property type="entry name" value="DnaJ_domain"/>
</dbReference>
<protein>
    <recommendedName>
        <fullName evidence="2">J domain-containing protein</fullName>
    </recommendedName>
</protein>
<evidence type="ECO:0000256" key="1">
    <source>
        <dbReference type="SAM" id="MobiDB-lite"/>
    </source>
</evidence>
<dbReference type="Proteomes" id="UP001153620">
    <property type="component" value="Chromosome 1"/>
</dbReference>
<dbReference type="Gene3D" id="1.10.287.110">
    <property type="entry name" value="DnaJ domain"/>
    <property type="match status" value="1"/>
</dbReference>
<dbReference type="GO" id="GO:0007032">
    <property type="term" value="P:endosome organization"/>
    <property type="evidence" value="ECO:0007669"/>
    <property type="project" value="InterPro"/>
</dbReference>
<feature type="region of interest" description="Disordered" evidence="1">
    <location>
        <begin position="1667"/>
        <end position="1693"/>
    </location>
</feature>
<feature type="region of interest" description="Disordered" evidence="1">
    <location>
        <begin position="1606"/>
        <end position="1639"/>
    </location>
</feature>
<feature type="domain" description="J" evidence="2">
    <location>
        <begin position="1309"/>
        <end position="1393"/>
    </location>
</feature>
<evidence type="ECO:0000259" key="2">
    <source>
        <dbReference type="PROSITE" id="PS50076"/>
    </source>
</evidence>
<organism evidence="3 4">
    <name type="scientific">Chironomus riparius</name>
    <dbReference type="NCBI Taxonomy" id="315576"/>
    <lineage>
        <taxon>Eukaryota</taxon>
        <taxon>Metazoa</taxon>
        <taxon>Ecdysozoa</taxon>
        <taxon>Arthropoda</taxon>
        <taxon>Hexapoda</taxon>
        <taxon>Insecta</taxon>
        <taxon>Pterygota</taxon>
        <taxon>Neoptera</taxon>
        <taxon>Endopterygota</taxon>
        <taxon>Diptera</taxon>
        <taxon>Nematocera</taxon>
        <taxon>Chironomoidea</taxon>
        <taxon>Chironomidae</taxon>
        <taxon>Chironominae</taxon>
        <taxon>Chironomus</taxon>
    </lineage>
</organism>
<evidence type="ECO:0000313" key="3">
    <source>
        <dbReference type="EMBL" id="CAG9801050.1"/>
    </source>
</evidence>
<dbReference type="Gene3D" id="1.25.10.10">
    <property type="entry name" value="Leucine-rich Repeat Variant"/>
    <property type="match status" value="1"/>
</dbReference>
<proteinExistence type="predicted"/>
<feature type="compositionally biased region" description="Low complexity" evidence="1">
    <location>
        <begin position="1613"/>
        <end position="1628"/>
    </location>
</feature>
<dbReference type="SUPFAM" id="SSF48371">
    <property type="entry name" value="ARM repeat"/>
    <property type="match status" value="2"/>
</dbReference>
<feature type="compositionally biased region" description="Polar residues" evidence="1">
    <location>
        <begin position="1684"/>
        <end position="1693"/>
    </location>
</feature>
<dbReference type="PANTHER" id="PTHR36983:SF2">
    <property type="entry name" value="DNAJ HOMOLOG SUBFAMILY C MEMBER 13"/>
    <property type="match status" value="1"/>
</dbReference>